<evidence type="ECO:0000256" key="1">
    <source>
        <dbReference type="SAM" id="MobiDB-lite"/>
    </source>
</evidence>
<reference evidence="2" key="2">
    <citation type="submission" date="2023-05" db="EMBL/GenBank/DDBJ databases">
        <authorList>
            <consortium name="Lawrence Berkeley National Laboratory"/>
            <person name="Steindorff A."/>
            <person name="Hensen N."/>
            <person name="Bonometti L."/>
            <person name="Westerberg I."/>
            <person name="Brannstrom I.O."/>
            <person name="Guillou S."/>
            <person name="Cros-Aarteil S."/>
            <person name="Calhoun S."/>
            <person name="Haridas S."/>
            <person name="Kuo A."/>
            <person name="Mondo S."/>
            <person name="Pangilinan J."/>
            <person name="Riley R."/>
            <person name="Labutti K."/>
            <person name="Andreopoulos B."/>
            <person name="Lipzen A."/>
            <person name="Chen C."/>
            <person name="Yanf M."/>
            <person name="Daum C."/>
            <person name="Ng V."/>
            <person name="Clum A."/>
            <person name="Ohm R."/>
            <person name="Martin F."/>
            <person name="Silar P."/>
            <person name="Natvig D."/>
            <person name="Lalanne C."/>
            <person name="Gautier V."/>
            <person name="Ament-Velasquez S.L."/>
            <person name="Kruys A."/>
            <person name="Hutchinson M.I."/>
            <person name="Powell A.J."/>
            <person name="Barry K."/>
            <person name="Miller A.N."/>
            <person name="Grigoriev I.V."/>
            <person name="Debuchy R."/>
            <person name="Gladieux P."/>
            <person name="Thoren M.H."/>
            <person name="Johannesson H."/>
        </authorList>
    </citation>
    <scope>NUCLEOTIDE SEQUENCE</scope>
    <source>
        <strain evidence="2">PSN309</strain>
    </source>
</reference>
<dbReference type="EMBL" id="MU864351">
    <property type="protein sequence ID" value="KAK4193407.1"/>
    <property type="molecule type" value="Genomic_DNA"/>
</dbReference>
<feature type="compositionally biased region" description="Polar residues" evidence="1">
    <location>
        <begin position="17"/>
        <end position="38"/>
    </location>
</feature>
<gene>
    <name evidence="2" type="ORF">QBC35DRAFT_105251</name>
</gene>
<evidence type="ECO:0000313" key="2">
    <source>
        <dbReference type="EMBL" id="KAK4193407.1"/>
    </source>
</evidence>
<feature type="region of interest" description="Disordered" evidence="1">
    <location>
        <begin position="180"/>
        <end position="199"/>
    </location>
</feature>
<name>A0AAN6X8S5_9PEZI</name>
<evidence type="ECO:0000313" key="3">
    <source>
        <dbReference type="Proteomes" id="UP001302126"/>
    </source>
</evidence>
<sequence length="199" mass="21111">MKAASKKPRLMRRTERNGTSTTPPSCCSQAVSDGSDSSEVAAGECGEWLARLDLECRAAGQGRKGLKAGSLPGPGVLQVTVAASPTQSLLSMRATMHECWGKCPRDSNRAAALRFCHHFNAGFLATNNNSERTFRVGRSDVQNGSSVASQFGADCSRNTGSGQFGLSPVSPRISSIRVRLQHQSVSPPRHGLIQNGSLL</sequence>
<protein>
    <submittedName>
        <fullName evidence="2">Uncharacterized protein</fullName>
    </submittedName>
</protein>
<accession>A0AAN6X8S5</accession>
<dbReference type="AlphaFoldDB" id="A0AAN6X8S5"/>
<reference evidence="2" key="1">
    <citation type="journal article" date="2023" name="Mol. Phylogenet. Evol.">
        <title>Genome-scale phylogeny and comparative genomics of the fungal order Sordariales.</title>
        <authorList>
            <person name="Hensen N."/>
            <person name="Bonometti L."/>
            <person name="Westerberg I."/>
            <person name="Brannstrom I.O."/>
            <person name="Guillou S."/>
            <person name="Cros-Aarteil S."/>
            <person name="Calhoun S."/>
            <person name="Haridas S."/>
            <person name="Kuo A."/>
            <person name="Mondo S."/>
            <person name="Pangilinan J."/>
            <person name="Riley R."/>
            <person name="LaButti K."/>
            <person name="Andreopoulos B."/>
            <person name="Lipzen A."/>
            <person name="Chen C."/>
            <person name="Yan M."/>
            <person name="Daum C."/>
            <person name="Ng V."/>
            <person name="Clum A."/>
            <person name="Steindorff A."/>
            <person name="Ohm R.A."/>
            <person name="Martin F."/>
            <person name="Silar P."/>
            <person name="Natvig D.O."/>
            <person name="Lalanne C."/>
            <person name="Gautier V."/>
            <person name="Ament-Velasquez S.L."/>
            <person name="Kruys A."/>
            <person name="Hutchinson M.I."/>
            <person name="Powell A.J."/>
            <person name="Barry K."/>
            <person name="Miller A.N."/>
            <person name="Grigoriev I.V."/>
            <person name="Debuchy R."/>
            <person name="Gladieux P."/>
            <person name="Hiltunen Thoren M."/>
            <person name="Johannesson H."/>
        </authorList>
    </citation>
    <scope>NUCLEOTIDE SEQUENCE</scope>
    <source>
        <strain evidence="2">PSN309</strain>
    </source>
</reference>
<feature type="compositionally biased region" description="Basic residues" evidence="1">
    <location>
        <begin position="1"/>
        <end position="11"/>
    </location>
</feature>
<comment type="caution">
    <text evidence="2">The sequence shown here is derived from an EMBL/GenBank/DDBJ whole genome shotgun (WGS) entry which is preliminary data.</text>
</comment>
<feature type="region of interest" description="Disordered" evidence="1">
    <location>
        <begin position="1"/>
        <end position="38"/>
    </location>
</feature>
<proteinExistence type="predicted"/>
<organism evidence="2 3">
    <name type="scientific">Podospora australis</name>
    <dbReference type="NCBI Taxonomy" id="1536484"/>
    <lineage>
        <taxon>Eukaryota</taxon>
        <taxon>Fungi</taxon>
        <taxon>Dikarya</taxon>
        <taxon>Ascomycota</taxon>
        <taxon>Pezizomycotina</taxon>
        <taxon>Sordariomycetes</taxon>
        <taxon>Sordariomycetidae</taxon>
        <taxon>Sordariales</taxon>
        <taxon>Podosporaceae</taxon>
        <taxon>Podospora</taxon>
    </lineage>
</organism>
<keyword evidence="3" id="KW-1185">Reference proteome</keyword>
<dbReference type="Proteomes" id="UP001302126">
    <property type="component" value="Unassembled WGS sequence"/>
</dbReference>